<proteinExistence type="predicted"/>
<sequence length="361" mass="41251">MEMKSFKTAAFGGFDKQDVLNAFEELSREYKKEKEEMQKEITQLKAKRFEAVTQLEKLKAGDKDRSDLIGKLQLLIKKQNADNDKLKQLNIAVEKHAKEIKTQNEQLQKRLQDVEGRTANETARLKKFDESGYTAERILSEANARSASTLADANNRASLILTEAAKKASANIAQSTKRAEEIIAKAEEEAEKLKLAAQDYNHQAQKRISDRETELADKEKRTTIRSGEIIREANARADEIVKSAKIKADKANEEYTRFAKQLESMKLSIFEVMQQIHNQVDGLEKNMPNSLQVDDVLQTEVKQDEFLTDQLFKEQMLKEGILKAEDLQEETEKASEDGSYPTPEKTLEELFPEHSDSDFFR</sequence>
<keyword evidence="1" id="KW-0175">Coiled coil</keyword>
<evidence type="ECO:0000313" key="3">
    <source>
        <dbReference type="EMBL" id="MBC8611173.1"/>
    </source>
</evidence>
<feature type="region of interest" description="Disordered" evidence="2">
    <location>
        <begin position="323"/>
        <end position="361"/>
    </location>
</feature>
<reference evidence="3" key="1">
    <citation type="submission" date="2020-08" db="EMBL/GenBank/DDBJ databases">
        <title>Genome public.</title>
        <authorList>
            <person name="Liu C."/>
            <person name="Sun Q."/>
        </authorList>
    </citation>
    <scope>NUCLEOTIDE SEQUENCE</scope>
    <source>
        <strain evidence="3">NSJ-15</strain>
    </source>
</reference>
<feature type="coiled-coil region" evidence="1">
    <location>
        <begin position="16"/>
        <end position="124"/>
    </location>
</feature>
<dbReference type="RefSeq" id="WP_093988862.1">
    <property type="nucleotide sequence ID" value="NZ_FYDD01000003.1"/>
</dbReference>
<dbReference type="EMBL" id="JACRTL010000004">
    <property type="protein sequence ID" value="MBC8611173.1"/>
    <property type="molecule type" value="Genomic_DNA"/>
</dbReference>
<feature type="compositionally biased region" description="Basic and acidic residues" evidence="2">
    <location>
        <begin position="323"/>
        <end position="336"/>
    </location>
</feature>
<feature type="coiled-coil region" evidence="1">
    <location>
        <begin position="172"/>
        <end position="261"/>
    </location>
</feature>
<dbReference type="OrthoDB" id="1857649at2"/>
<protein>
    <submittedName>
        <fullName evidence="3">Uncharacterized protein</fullName>
    </submittedName>
</protein>
<name>A0A8J6TV63_9FIRM</name>
<comment type="caution">
    <text evidence="3">The sequence shown here is derived from an EMBL/GenBank/DDBJ whole genome shotgun (WGS) entry which is preliminary data.</text>
</comment>
<keyword evidence="4" id="KW-1185">Reference proteome</keyword>
<accession>A0A8J6TV63</accession>
<organism evidence="3 4">
    <name type="scientific">Massiliimalia timonensis</name>
    <dbReference type="NCBI Taxonomy" id="1987501"/>
    <lineage>
        <taxon>Bacteria</taxon>
        <taxon>Bacillati</taxon>
        <taxon>Bacillota</taxon>
        <taxon>Clostridia</taxon>
        <taxon>Eubacteriales</taxon>
        <taxon>Oscillospiraceae</taxon>
        <taxon>Massiliimalia</taxon>
    </lineage>
</organism>
<dbReference type="Proteomes" id="UP000632659">
    <property type="component" value="Unassembled WGS sequence"/>
</dbReference>
<evidence type="ECO:0000256" key="1">
    <source>
        <dbReference type="SAM" id="Coils"/>
    </source>
</evidence>
<feature type="compositionally biased region" description="Basic and acidic residues" evidence="2">
    <location>
        <begin position="345"/>
        <end position="361"/>
    </location>
</feature>
<evidence type="ECO:0000313" key="4">
    <source>
        <dbReference type="Proteomes" id="UP000632659"/>
    </source>
</evidence>
<gene>
    <name evidence="3" type="ORF">H8702_08605</name>
</gene>
<dbReference type="AlphaFoldDB" id="A0A8J6TV63"/>
<evidence type="ECO:0000256" key="2">
    <source>
        <dbReference type="SAM" id="MobiDB-lite"/>
    </source>
</evidence>